<dbReference type="InterPro" id="IPR051564">
    <property type="entry name" value="LRR_receptor-like_kinase"/>
</dbReference>
<dbReference type="Proteomes" id="UP001187471">
    <property type="component" value="Unassembled WGS sequence"/>
</dbReference>
<dbReference type="GO" id="GO:0004672">
    <property type="term" value="F:protein kinase activity"/>
    <property type="evidence" value="ECO:0007669"/>
    <property type="project" value="InterPro"/>
</dbReference>
<organism evidence="2 3">
    <name type="scientific">Escallonia rubra</name>
    <dbReference type="NCBI Taxonomy" id="112253"/>
    <lineage>
        <taxon>Eukaryota</taxon>
        <taxon>Viridiplantae</taxon>
        <taxon>Streptophyta</taxon>
        <taxon>Embryophyta</taxon>
        <taxon>Tracheophyta</taxon>
        <taxon>Spermatophyta</taxon>
        <taxon>Magnoliopsida</taxon>
        <taxon>eudicotyledons</taxon>
        <taxon>Gunneridae</taxon>
        <taxon>Pentapetalae</taxon>
        <taxon>asterids</taxon>
        <taxon>campanulids</taxon>
        <taxon>Escalloniales</taxon>
        <taxon>Escalloniaceae</taxon>
        <taxon>Escallonia</taxon>
    </lineage>
</organism>
<dbReference type="PROSITE" id="PS50011">
    <property type="entry name" value="PROTEIN_KINASE_DOM"/>
    <property type="match status" value="1"/>
</dbReference>
<accession>A0AA88QZJ0</accession>
<dbReference type="AlphaFoldDB" id="A0AA88QZJ0"/>
<dbReference type="SUPFAM" id="SSF56112">
    <property type="entry name" value="Protein kinase-like (PK-like)"/>
    <property type="match status" value="1"/>
</dbReference>
<protein>
    <recommendedName>
        <fullName evidence="1">Protein kinase domain-containing protein</fullName>
    </recommendedName>
</protein>
<feature type="domain" description="Protein kinase" evidence="1">
    <location>
        <begin position="1"/>
        <end position="93"/>
    </location>
</feature>
<proteinExistence type="predicted"/>
<dbReference type="InterPro" id="IPR011009">
    <property type="entry name" value="Kinase-like_dom_sf"/>
</dbReference>
<dbReference type="GO" id="GO:0016020">
    <property type="term" value="C:membrane"/>
    <property type="evidence" value="ECO:0007669"/>
    <property type="project" value="TreeGrafter"/>
</dbReference>
<sequence length="121" mass="13873">MSKEVSKLFRIAEYGMGEEVSTEADMYSYGIMLLEMFTGTRPTDSTFIDNFSLHNYVKFALPSRVMEIVDSTIIHEEVEANNARLVVSKNQWVQHLLVSEIAIYLKNNSFHGTMPQEILYA</sequence>
<dbReference type="PANTHER" id="PTHR48055:SF55">
    <property type="entry name" value="PROTEIN KINASE DOMAIN-CONTAINING PROTEIN"/>
    <property type="match status" value="1"/>
</dbReference>
<name>A0AA88QZJ0_9ASTE</name>
<dbReference type="EMBL" id="JAVXUO010002089">
    <property type="protein sequence ID" value="KAK2976313.1"/>
    <property type="molecule type" value="Genomic_DNA"/>
</dbReference>
<comment type="caution">
    <text evidence="2">The sequence shown here is derived from an EMBL/GenBank/DDBJ whole genome shotgun (WGS) entry which is preliminary data.</text>
</comment>
<dbReference type="Gene3D" id="1.10.510.10">
    <property type="entry name" value="Transferase(Phosphotransferase) domain 1"/>
    <property type="match status" value="1"/>
</dbReference>
<gene>
    <name evidence="2" type="ORF">RJ640_003029</name>
</gene>
<evidence type="ECO:0000259" key="1">
    <source>
        <dbReference type="PROSITE" id="PS50011"/>
    </source>
</evidence>
<evidence type="ECO:0000313" key="2">
    <source>
        <dbReference type="EMBL" id="KAK2976313.1"/>
    </source>
</evidence>
<dbReference type="PANTHER" id="PTHR48055">
    <property type="entry name" value="LEUCINE-RICH REPEAT RECEPTOR PROTEIN KINASE EMS1"/>
    <property type="match status" value="1"/>
</dbReference>
<dbReference type="GO" id="GO:0005524">
    <property type="term" value="F:ATP binding"/>
    <property type="evidence" value="ECO:0007669"/>
    <property type="project" value="InterPro"/>
</dbReference>
<evidence type="ECO:0000313" key="3">
    <source>
        <dbReference type="Proteomes" id="UP001187471"/>
    </source>
</evidence>
<dbReference type="InterPro" id="IPR000719">
    <property type="entry name" value="Prot_kinase_dom"/>
</dbReference>
<reference evidence="2" key="1">
    <citation type="submission" date="2022-12" db="EMBL/GenBank/DDBJ databases">
        <title>Draft genome assemblies for two species of Escallonia (Escalloniales).</title>
        <authorList>
            <person name="Chanderbali A."/>
            <person name="Dervinis C."/>
            <person name="Anghel I."/>
            <person name="Soltis D."/>
            <person name="Soltis P."/>
            <person name="Zapata F."/>
        </authorList>
    </citation>
    <scope>NUCLEOTIDE SEQUENCE</scope>
    <source>
        <strain evidence="2">UCBG92.1500</strain>
        <tissue evidence="2">Leaf</tissue>
    </source>
</reference>
<keyword evidence="3" id="KW-1185">Reference proteome</keyword>